<name>A0A7I7QV84_9MYCO</name>
<dbReference type="EMBL" id="AP022588">
    <property type="protein sequence ID" value="BBY30192.1"/>
    <property type="molecule type" value="Genomic_DNA"/>
</dbReference>
<gene>
    <name evidence="3" type="ORF">MSEDJ_42880</name>
</gene>
<dbReference type="PROSITE" id="PS51318">
    <property type="entry name" value="TAT"/>
    <property type="match status" value="1"/>
</dbReference>
<protein>
    <submittedName>
        <fullName evidence="3">Uncharacterized protein</fullName>
    </submittedName>
</protein>
<reference evidence="3 4" key="1">
    <citation type="journal article" date="2019" name="Emerg. Microbes Infect.">
        <title>Comprehensive subspecies identification of 175 nontuberculous mycobacteria species based on 7547 genomic profiles.</title>
        <authorList>
            <person name="Matsumoto Y."/>
            <person name="Kinjo T."/>
            <person name="Motooka D."/>
            <person name="Nabeya D."/>
            <person name="Jung N."/>
            <person name="Uechi K."/>
            <person name="Horii T."/>
            <person name="Iida T."/>
            <person name="Fujita J."/>
            <person name="Nakamura S."/>
        </authorList>
    </citation>
    <scope>NUCLEOTIDE SEQUENCE [LARGE SCALE GENOMIC DNA]</scope>
    <source>
        <strain evidence="3 4">JCM 17899</strain>
    </source>
</reference>
<evidence type="ECO:0000313" key="4">
    <source>
        <dbReference type="Proteomes" id="UP000467193"/>
    </source>
</evidence>
<feature type="compositionally biased region" description="Pro residues" evidence="1">
    <location>
        <begin position="188"/>
        <end position="224"/>
    </location>
</feature>
<evidence type="ECO:0000256" key="1">
    <source>
        <dbReference type="SAM" id="MobiDB-lite"/>
    </source>
</evidence>
<dbReference type="AlphaFoldDB" id="A0A7I7QV84"/>
<evidence type="ECO:0000313" key="3">
    <source>
        <dbReference type="EMBL" id="BBY30192.1"/>
    </source>
</evidence>
<keyword evidence="4" id="KW-1185">Reference proteome</keyword>
<organism evidence="3 4">
    <name type="scientific">Mycolicibacterium sediminis</name>
    <dbReference type="NCBI Taxonomy" id="1286180"/>
    <lineage>
        <taxon>Bacteria</taxon>
        <taxon>Bacillati</taxon>
        <taxon>Actinomycetota</taxon>
        <taxon>Actinomycetes</taxon>
        <taxon>Mycobacteriales</taxon>
        <taxon>Mycobacteriaceae</taxon>
        <taxon>Mycolicibacterium</taxon>
    </lineage>
</organism>
<evidence type="ECO:0000256" key="2">
    <source>
        <dbReference type="SAM" id="SignalP"/>
    </source>
</evidence>
<feature type="region of interest" description="Disordered" evidence="1">
    <location>
        <begin position="86"/>
        <end position="130"/>
    </location>
</feature>
<proteinExistence type="predicted"/>
<sequence>MVDDTRRFLTAALCGASGLIAAVCVAAPASANPVVPDPPPPPVVGSAIVSPTAPVQNVQPAQPGRAPVAVVTGPVRAVTMPLETAAAPGQAAPAAAPDPTAAPVEGTPHLASPDALPPGATLDEATQGAEGPNVSYLKDLWQAVQNHEISGKEALIMGLAQRGMNTPYPTQAAGPNVPLTPGNAPQLAGPPAPAAPPAPGAPVPPPAPVLPDAPAAPVPAPPLP</sequence>
<accession>A0A7I7QV84</accession>
<dbReference type="KEGG" id="msei:MSEDJ_42880"/>
<dbReference type="Proteomes" id="UP000467193">
    <property type="component" value="Chromosome"/>
</dbReference>
<feature type="compositionally biased region" description="Low complexity" evidence="1">
    <location>
        <begin position="86"/>
        <end position="103"/>
    </location>
</feature>
<feature type="chain" id="PRO_5029442598" evidence="2">
    <location>
        <begin position="32"/>
        <end position="224"/>
    </location>
</feature>
<feature type="region of interest" description="Disordered" evidence="1">
    <location>
        <begin position="167"/>
        <end position="224"/>
    </location>
</feature>
<keyword evidence="2" id="KW-0732">Signal</keyword>
<feature type="signal peptide" evidence="2">
    <location>
        <begin position="1"/>
        <end position="31"/>
    </location>
</feature>
<dbReference type="RefSeq" id="WP_163799509.1">
    <property type="nucleotide sequence ID" value="NZ_AP022588.1"/>
</dbReference>
<dbReference type="InterPro" id="IPR006311">
    <property type="entry name" value="TAT_signal"/>
</dbReference>